<evidence type="ECO:0000313" key="2">
    <source>
        <dbReference type="EMBL" id="KNZ68862.1"/>
    </source>
</evidence>
<keyword evidence="3" id="KW-1185">Reference proteome</keyword>
<protein>
    <submittedName>
        <fullName evidence="2">von Willebrand factor type A</fullName>
    </submittedName>
</protein>
<dbReference type="SUPFAM" id="SSF53300">
    <property type="entry name" value="vWA-like"/>
    <property type="match status" value="1"/>
</dbReference>
<evidence type="ECO:0000313" key="3">
    <source>
        <dbReference type="Proteomes" id="UP000037175"/>
    </source>
</evidence>
<gene>
    <name evidence="2" type="ORF">Tfer_2476</name>
</gene>
<dbReference type="InterPro" id="IPR036465">
    <property type="entry name" value="vWFA_dom_sf"/>
</dbReference>
<accession>A0A0L6VZW0</accession>
<dbReference type="InterPro" id="IPR002035">
    <property type="entry name" value="VWF_A"/>
</dbReference>
<sequence length="584" mass="66210">MESRERHQRMTLEHYLSYYFSQNKGVRLGETTVVSNKVHSNHPATPGHIKIYIDQDAGQTYLGREEANQILHIDVFHEPARLDPVYVARRIWGALETYFNQLRDERRSELTKDECRQIVKELSEKIHVKTAGGQGTVFQLASRKGEISTSKNIIQNHVHVLAELECKYYDSLIFMVDAIEAAIINQGFEIRRVEALDHCKKEIVTEKGTGVGVSLPGFNSPEAKAHIAQQNRLQIILDLASAFGTIEEAKNFLESLTATGNIFLGSFAKKHGDGDLKQTLLDLCNHNLVKKGRFTHTLTDEGKELLEFIKYHQKELEAQVRKSIRKYQIVRHNYQTYHNSELKSRKSQLTDERRVVGLDSHAWLGELAIPETVVAATARSFLQGQRHMSIKREDIKQYGRKSFAPIDTCLAIDCSGSMVGEKIRAVAYLAQHFLLTSREKVSVVTFQETSSKVVIPFTKSYQKLVEGLRSIQPEGMTPLAKGILEAVELVKKKRARNPLLVLITDGIPNYPLWTTDAQADALKAAEMIAQNKIRLVCIGVLPNESFLKELAKIGKGNLYIVDELDKNSLLDVVTQEWQRYKYSK</sequence>
<dbReference type="RefSeq" id="WP_052218592.1">
    <property type="nucleotide sequence ID" value="NZ_LGTE01000020.1"/>
</dbReference>
<organism evidence="2 3">
    <name type="scientific">Thermincola ferriacetica</name>
    <dbReference type="NCBI Taxonomy" id="281456"/>
    <lineage>
        <taxon>Bacteria</taxon>
        <taxon>Bacillati</taxon>
        <taxon>Bacillota</taxon>
        <taxon>Clostridia</taxon>
        <taxon>Eubacteriales</taxon>
        <taxon>Thermincolaceae</taxon>
        <taxon>Thermincola</taxon>
    </lineage>
</organism>
<dbReference type="InterPro" id="IPR052989">
    <property type="entry name" value="Mg-chelatase_DI-like"/>
</dbReference>
<dbReference type="Pfam" id="PF13519">
    <property type="entry name" value="VWA_2"/>
    <property type="match status" value="1"/>
</dbReference>
<dbReference type="PATRIC" id="fig|281456.6.peg.2625"/>
<dbReference type="CDD" id="cd00198">
    <property type="entry name" value="vWFA"/>
    <property type="match status" value="1"/>
</dbReference>
<reference evidence="3" key="1">
    <citation type="submission" date="2015-07" db="EMBL/GenBank/DDBJ databases">
        <title>Complete Genome of Thermincola ferriacetica strain Z-0001T.</title>
        <authorList>
            <person name="Lusk B."/>
            <person name="Badalamenti J.P."/>
            <person name="Parameswaran P."/>
            <person name="Bond D.R."/>
            <person name="Torres C.I."/>
        </authorList>
    </citation>
    <scope>NUCLEOTIDE SEQUENCE [LARGE SCALE GENOMIC DNA]</scope>
    <source>
        <strain evidence="3">Z-0001</strain>
    </source>
</reference>
<feature type="domain" description="VWFA" evidence="1">
    <location>
        <begin position="407"/>
        <end position="577"/>
    </location>
</feature>
<dbReference type="PROSITE" id="PS50234">
    <property type="entry name" value="VWFA"/>
    <property type="match status" value="1"/>
</dbReference>
<dbReference type="Gene3D" id="3.40.50.410">
    <property type="entry name" value="von Willebrand factor, type A domain"/>
    <property type="match status" value="1"/>
</dbReference>
<dbReference type="EMBL" id="LGTE01000020">
    <property type="protein sequence ID" value="KNZ68862.1"/>
    <property type="molecule type" value="Genomic_DNA"/>
</dbReference>
<name>A0A0L6VZW0_9FIRM</name>
<comment type="caution">
    <text evidence="2">The sequence shown here is derived from an EMBL/GenBank/DDBJ whole genome shotgun (WGS) entry which is preliminary data.</text>
</comment>
<proteinExistence type="predicted"/>
<evidence type="ECO:0000259" key="1">
    <source>
        <dbReference type="PROSITE" id="PS50234"/>
    </source>
</evidence>
<dbReference type="Proteomes" id="UP000037175">
    <property type="component" value="Unassembled WGS sequence"/>
</dbReference>
<dbReference type="PANTHER" id="PTHR35023:SF1">
    <property type="entry name" value="MG-PROTOPORPHYRIN IX CHELATASE"/>
    <property type="match status" value="1"/>
</dbReference>
<dbReference type="SMART" id="SM00327">
    <property type="entry name" value="VWA"/>
    <property type="match status" value="1"/>
</dbReference>
<dbReference type="PANTHER" id="PTHR35023">
    <property type="entry name" value="CHELATASE-RELATED"/>
    <property type="match status" value="1"/>
</dbReference>
<dbReference type="AlphaFoldDB" id="A0A0L6VZW0"/>